<evidence type="ECO:0000313" key="4">
    <source>
        <dbReference type="Proteomes" id="UP000444721"/>
    </source>
</evidence>
<gene>
    <name evidence="3" type="ORF">FDP41_007501</name>
</gene>
<keyword evidence="4" id="KW-1185">Reference proteome</keyword>
<feature type="repeat" description="RCC1" evidence="1">
    <location>
        <begin position="61"/>
        <end position="126"/>
    </location>
</feature>
<dbReference type="VEuPathDB" id="AmoebaDB:NfTy_003560"/>
<dbReference type="SUPFAM" id="SSF50985">
    <property type="entry name" value="RCC1/BLIP-II"/>
    <property type="match status" value="1"/>
</dbReference>
<dbReference type="InterPro" id="IPR000408">
    <property type="entry name" value="Reg_chr_condens"/>
</dbReference>
<feature type="compositionally biased region" description="Polar residues" evidence="2">
    <location>
        <begin position="1"/>
        <end position="16"/>
    </location>
</feature>
<feature type="region of interest" description="Disordered" evidence="2">
    <location>
        <begin position="1"/>
        <end position="29"/>
    </location>
</feature>
<dbReference type="InterPro" id="IPR051553">
    <property type="entry name" value="Ran_GTPase-activating"/>
</dbReference>
<name>A0A6A5CCN3_NAEFO</name>
<dbReference type="Gene3D" id="2.130.10.30">
    <property type="entry name" value="Regulator of chromosome condensation 1/beta-lactamase-inhibitor protein II"/>
    <property type="match status" value="1"/>
</dbReference>
<dbReference type="InterPro" id="IPR009091">
    <property type="entry name" value="RCC1/BLIP-II"/>
</dbReference>
<dbReference type="EMBL" id="VFQX01000003">
    <property type="protein sequence ID" value="KAF0984324.1"/>
    <property type="molecule type" value="Genomic_DNA"/>
</dbReference>
<dbReference type="PANTHER" id="PTHR45982">
    <property type="entry name" value="REGULATOR OF CHROMOSOME CONDENSATION"/>
    <property type="match status" value="1"/>
</dbReference>
<dbReference type="GeneID" id="68114719"/>
<evidence type="ECO:0000256" key="2">
    <source>
        <dbReference type="SAM" id="MobiDB-lite"/>
    </source>
</evidence>
<comment type="caution">
    <text evidence="3">The sequence shown here is derived from an EMBL/GenBank/DDBJ whole genome shotgun (WGS) entry which is preliminary data.</text>
</comment>
<dbReference type="AlphaFoldDB" id="A0A6A5CCN3"/>
<proteinExistence type="predicted"/>
<dbReference type="PROSITE" id="PS50012">
    <property type="entry name" value="RCC1_3"/>
    <property type="match status" value="2"/>
</dbReference>
<dbReference type="RefSeq" id="XP_044569037.1">
    <property type="nucleotide sequence ID" value="XM_044711254.1"/>
</dbReference>
<dbReference type="Proteomes" id="UP000444721">
    <property type="component" value="Unassembled WGS sequence"/>
</dbReference>
<dbReference type="VEuPathDB" id="AmoebaDB:FDP41_007501"/>
<feature type="compositionally biased region" description="Low complexity" evidence="2">
    <location>
        <begin position="17"/>
        <end position="29"/>
    </location>
</feature>
<dbReference type="PANTHER" id="PTHR45982:SF4">
    <property type="entry name" value="PHR DOMAIN-CONTAINING PROTEIN"/>
    <property type="match status" value="1"/>
</dbReference>
<accession>A0A6A5CCN3</accession>
<feature type="repeat" description="RCC1" evidence="1">
    <location>
        <begin position="127"/>
        <end position="181"/>
    </location>
</feature>
<protein>
    <submittedName>
        <fullName evidence="3">Uncharacterized protein</fullName>
    </submittedName>
</protein>
<reference evidence="3 4" key="1">
    <citation type="journal article" date="2019" name="Sci. Rep.">
        <title>Nanopore sequencing improves the draft genome of the human pathogenic amoeba Naegleria fowleri.</title>
        <authorList>
            <person name="Liechti N."/>
            <person name="Schurch N."/>
            <person name="Bruggmann R."/>
            <person name="Wittwer M."/>
        </authorList>
    </citation>
    <scope>NUCLEOTIDE SEQUENCE [LARGE SCALE GENOMIC DNA]</scope>
    <source>
        <strain evidence="3 4">ATCC 30894</strain>
    </source>
</reference>
<evidence type="ECO:0000256" key="1">
    <source>
        <dbReference type="PROSITE-ProRule" id="PRU00235"/>
    </source>
</evidence>
<dbReference type="OrthoDB" id="61110at2759"/>
<evidence type="ECO:0000313" key="3">
    <source>
        <dbReference type="EMBL" id="KAF0984324.1"/>
    </source>
</evidence>
<organism evidence="3 4">
    <name type="scientific">Naegleria fowleri</name>
    <name type="common">Brain eating amoeba</name>
    <dbReference type="NCBI Taxonomy" id="5763"/>
    <lineage>
        <taxon>Eukaryota</taxon>
        <taxon>Discoba</taxon>
        <taxon>Heterolobosea</taxon>
        <taxon>Tetramitia</taxon>
        <taxon>Eutetramitia</taxon>
        <taxon>Vahlkampfiidae</taxon>
        <taxon>Naegleria</taxon>
    </lineage>
</organism>
<sequence>MGNSSQRTSITSTHPASPSSCLSQQQKSSPQLSKSFLSTFSKNIKNRKKCHATLAKCLECTHIIAEGQNDKGQLGLGVTTEERLPLRPIAESVTLSSGLPSFGNNPLTSVKMVAAGRSHFLLVTNSNKLYGLGLNNYSQTGYNRLTHSNLTKLTEIQIPAQYSSITGVAAGWLHSIIILDYNKVYCVGHCSFGQLFSNEFSEVNKFTKVTTLEFVEKESRTVTDVSCATFSSSIVVDGWKIHACGEMNGNSNQKNFSVPHCEIFKESKIKTFKHTDHGLIVLQENGNVYCCNNQTPFHILMQQVACIAPSHMYDTIFFLKQHSSTLSQFTLSDSHASTHHADYELALLKKEHSIHSPTNQMSNLDIYCGYCYYYLVLNKKVIYSIEPNGLQKILSLEGVPTSVRVKQVISSSDATYYLFEEGSQNATSESLNNKTLHLRRMKNLLNSCIHSGSCLSDVTIQCS</sequence>
<dbReference type="Pfam" id="PF13540">
    <property type="entry name" value="RCC1_2"/>
    <property type="match status" value="1"/>
</dbReference>
<dbReference type="VEuPathDB" id="AmoebaDB:NF0001650"/>